<sequence>MTYVNIVGTSNTFPISGAWVDHEMIDNYLWVLCCLRGSVWPDVDDSSSSKKNNHNNTTTATPLLPSVFITDNEKALRNAITNAFPECKQLLCYKQIKNNFKKQLLPMMKEDEDGDKRGFLDKLAGHLDQIVLKCTISEEEKKEIDAYLRFAKDNCKDQGKSAKAFLERKMHDKENWVNTYVFKHPHFGNRTSNRAESAHASLKHALGTSSGKLKTVTMKIVKCYEALRRLTTECLGESTTVVFDKINSSRLNDICHKICRFAMDHIKLELAKSIIPEKLTKECECLINYNYLLPCYHQLAQYKKISISCIPRR</sequence>
<keyword evidence="3" id="KW-1185">Reference proteome</keyword>
<dbReference type="AlphaFoldDB" id="A0A167PMY0"/>
<dbReference type="InParanoid" id="A0A167PMY0"/>
<proteinExistence type="predicted"/>
<name>A0A167PMY0_PHYB8</name>
<reference evidence="3" key="1">
    <citation type="submission" date="2015-06" db="EMBL/GenBank/DDBJ databases">
        <title>Expansion of signal transduction pathways in fungi by whole-genome duplication.</title>
        <authorList>
            <consortium name="DOE Joint Genome Institute"/>
            <person name="Corrochano L.M."/>
            <person name="Kuo A."/>
            <person name="Marcet-Houben M."/>
            <person name="Polaino S."/>
            <person name="Salamov A."/>
            <person name="Villalobos J.M."/>
            <person name="Alvarez M.I."/>
            <person name="Avalos J."/>
            <person name="Benito E.P."/>
            <person name="Benoit I."/>
            <person name="Burger G."/>
            <person name="Camino L.P."/>
            <person name="Canovas D."/>
            <person name="Cerda-Olmedo E."/>
            <person name="Cheng J.-F."/>
            <person name="Dominguez A."/>
            <person name="Elias M."/>
            <person name="Eslava A.P."/>
            <person name="Glaser F."/>
            <person name="Grimwood J."/>
            <person name="Gutierrez G."/>
            <person name="Heitman J."/>
            <person name="Henrissat B."/>
            <person name="Iturriaga E.A."/>
            <person name="Lang B.F."/>
            <person name="Lavin J.L."/>
            <person name="Lee S."/>
            <person name="Li W."/>
            <person name="Lindquist E."/>
            <person name="Lopez-Garcia S."/>
            <person name="Luque E.M."/>
            <person name="Marcos A.T."/>
            <person name="Martin J."/>
            <person name="McCluskey K."/>
            <person name="Medina H.R."/>
            <person name="Miralles-Duran A."/>
            <person name="Miyazaki A."/>
            <person name="Munoz-Torres E."/>
            <person name="Oguiza J.A."/>
            <person name="Ohm R."/>
            <person name="Olmedo M."/>
            <person name="Orejas M."/>
            <person name="Ortiz-Castellanos L."/>
            <person name="Pisabarro A.G."/>
            <person name="Rodriguez-Romero J."/>
            <person name="Ruiz-Herrera J."/>
            <person name="Ruiz-Vazquez R."/>
            <person name="Sanz C."/>
            <person name="Schackwitz W."/>
            <person name="Schmutz J."/>
            <person name="Shahriari M."/>
            <person name="Shelest E."/>
            <person name="Silva-Franco F."/>
            <person name="Soanes D."/>
            <person name="Syed K."/>
            <person name="Tagua V.G."/>
            <person name="Talbot N.J."/>
            <person name="Thon M."/>
            <person name="De vries R.P."/>
            <person name="Wiebenga A."/>
            <person name="Yadav J.S."/>
            <person name="Braun E.L."/>
            <person name="Baker S."/>
            <person name="Garre V."/>
            <person name="Horwitz B."/>
            <person name="Torres-Martinez S."/>
            <person name="Idnurm A."/>
            <person name="Herrera-Estrella A."/>
            <person name="Gabaldon T."/>
            <person name="Grigoriev I.V."/>
        </authorList>
    </citation>
    <scope>NUCLEOTIDE SEQUENCE [LARGE SCALE GENOMIC DNA]</scope>
    <source>
        <strain evidence="3">NRRL 1555(-)</strain>
    </source>
</reference>
<dbReference type="PANTHER" id="PTHR47718:SF7">
    <property type="entry name" value="PROTEIN FAR1-RELATED SEQUENCE"/>
    <property type="match status" value="1"/>
</dbReference>
<dbReference type="InterPro" id="IPR018289">
    <property type="entry name" value="MULE_transposase_dom"/>
</dbReference>
<dbReference type="PANTHER" id="PTHR47718">
    <property type="entry name" value="OS01G0519700 PROTEIN"/>
    <property type="match status" value="1"/>
</dbReference>
<evidence type="ECO:0000313" key="3">
    <source>
        <dbReference type="Proteomes" id="UP000077315"/>
    </source>
</evidence>
<evidence type="ECO:0000313" key="2">
    <source>
        <dbReference type="EMBL" id="OAD78229.1"/>
    </source>
</evidence>
<dbReference type="RefSeq" id="XP_018296269.1">
    <property type="nucleotide sequence ID" value="XM_018430385.1"/>
</dbReference>
<organism evidence="2 3">
    <name type="scientific">Phycomyces blakesleeanus (strain ATCC 8743b / DSM 1359 / FGSC 10004 / NBRC 33097 / NRRL 1555)</name>
    <dbReference type="NCBI Taxonomy" id="763407"/>
    <lineage>
        <taxon>Eukaryota</taxon>
        <taxon>Fungi</taxon>
        <taxon>Fungi incertae sedis</taxon>
        <taxon>Mucoromycota</taxon>
        <taxon>Mucoromycotina</taxon>
        <taxon>Mucoromycetes</taxon>
        <taxon>Mucorales</taxon>
        <taxon>Phycomycetaceae</taxon>
        <taxon>Phycomyces</taxon>
    </lineage>
</organism>
<dbReference type="GeneID" id="28991291"/>
<dbReference type="Proteomes" id="UP000077315">
    <property type="component" value="Unassembled WGS sequence"/>
</dbReference>
<evidence type="ECO:0000259" key="1">
    <source>
        <dbReference type="Pfam" id="PF10551"/>
    </source>
</evidence>
<gene>
    <name evidence="2" type="ORF">PHYBLDRAFT_140330</name>
</gene>
<feature type="domain" description="MULE transposase" evidence="1">
    <location>
        <begin position="63"/>
        <end position="99"/>
    </location>
</feature>
<dbReference type="Pfam" id="PF10551">
    <property type="entry name" value="MULE"/>
    <property type="match status" value="1"/>
</dbReference>
<dbReference type="VEuPathDB" id="FungiDB:PHYBLDRAFT_140330"/>
<protein>
    <recommendedName>
        <fullName evidence="1">MULE transposase domain-containing protein</fullName>
    </recommendedName>
</protein>
<accession>A0A167PMY0</accession>
<dbReference type="EMBL" id="KV440973">
    <property type="protein sequence ID" value="OAD78229.1"/>
    <property type="molecule type" value="Genomic_DNA"/>
</dbReference>
<dbReference type="OrthoDB" id="1421156at2759"/>